<dbReference type="OrthoDB" id="2553651at2759"/>
<keyword evidence="2" id="KW-1133">Transmembrane helix</keyword>
<accession>A0A854QK77</accession>
<name>A0A854QK77_CRYNE</name>
<feature type="compositionally biased region" description="Low complexity" evidence="1">
    <location>
        <begin position="76"/>
        <end position="86"/>
    </location>
</feature>
<dbReference type="Proteomes" id="UP000199727">
    <property type="component" value="Unassembled WGS sequence"/>
</dbReference>
<reference evidence="3 4" key="1">
    <citation type="submission" date="2017-06" db="EMBL/GenBank/DDBJ databases">
        <title>Global population genomics of the pathogenic fungus Cryptococcus neoformans var. grubii.</title>
        <authorList>
            <person name="Cuomo C."/>
            <person name="Litvintseva A."/>
            <person name="Chen Y."/>
            <person name="Young S."/>
            <person name="Zeng Q."/>
            <person name="Chapman S."/>
            <person name="Gujja S."/>
            <person name="Saif S."/>
            <person name="Birren B."/>
        </authorList>
    </citation>
    <scope>NUCLEOTIDE SEQUENCE [LARGE SCALE GENOMIC DNA]</scope>
    <source>
        <strain evidence="3 4">Tu259-1</strain>
    </source>
</reference>
<evidence type="ECO:0000313" key="4">
    <source>
        <dbReference type="Proteomes" id="UP000199727"/>
    </source>
</evidence>
<keyword evidence="2" id="KW-0472">Membrane</keyword>
<dbReference type="EMBL" id="AMKT01000010">
    <property type="protein sequence ID" value="OXG29046.1"/>
    <property type="molecule type" value="Genomic_DNA"/>
</dbReference>
<proteinExistence type="predicted"/>
<evidence type="ECO:0000256" key="1">
    <source>
        <dbReference type="SAM" id="MobiDB-lite"/>
    </source>
</evidence>
<evidence type="ECO:0000313" key="3">
    <source>
        <dbReference type="EMBL" id="OXG29046.1"/>
    </source>
</evidence>
<feature type="region of interest" description="Disordered" evidence="1">
    <location>
        <begin position="57"/>
        <end position="151"/>
    </location>
</feature>
<keyword evidence="2" id="KW-0812">Transmembrane</keyword>
<dbReference type="AlphaFoldDB" id="A0A854QK77"/>
<feature type="transmembrane region" description="Helical" evidence="2">
    <location>
        <begin position="305"/>
        <end position="323"/>
    </location>
</feature>
<organism evidence="3 4">
    <name type="scientific">Cryptococcus neoformans Tu259-1</name>
    <dbReference type="NCBI Taxonomy" id="1230072"/>
    <lineage>
        <taxon>Eukaryota</taxon>
        <taxon>Fungi</taxon>
        <taxon>Dikarya</taxon>
        <taxon>Basidiomycota</taxon>
        <taxon>Agaricomycotina</taxon>
        <taxon>Tremellomycetes</taxon>
        <taxon>Tremellales</taxon>
        <taxon>Cryptococcaceae</taxon>
        <taxon>Cryptococcus</taxon>
        <taxon>Cryptococcus neoformans species complex</taxon>
    </lineage>
</organism>
<feature type="compositionally biased region" description="Basic and acidic residues" evidence="1">
    <location>
        <begin position="141"/>
        <end position="151"/>
    </location>
</feature>
<feature type="compositionally biased region" description="Low complexity" evidence="1">
    <location>
        <begin position="102"/>
        <end position="111"/>
    </location>
</feature>
<evidence type="ECO:0000256" key="2">
    <source>
        <dbReference type="SAM" id="Phobius"/>
    </source>
</evidence>
<feature type="transmembrane region" description="Helical" evidence="2">
    <location>
        <begin position="187"/>
        <end position="207"/>
    </location>
</feature>
<evidence type="ECO:0008006" key="5">
    <source>
        <dbReference type="Google" id="ProtNLM"/>
    </source>
</evidence>
<protein>
    <recommendedName>
        <fullName evidence="5">Mitochondrial outer membrane protein OM14 C-terminal domain-containing protein</fullName>
    </recommendedName>
</protein>
<gene>
    <name evidence="3" type="ORF">C361_00700</name>
</gene>
<feature type="transmembrane region" description="Helical" evidence="2">
    <location>
        <begin position="273"/>
        <end position="293"/>
    </location>
</feature>
<sequence>MHLATRHRSKPLSRDLLKLTFRNSQLLSLPHLIPKTLSYSTSTTTMSYASVASHNIPFGEMPEPDQSLAENPPPAAEAVAPEDPLASELPTSVELHPPPESEPSVSDVAPKPLSPPPKSSVQLPESGAEWEKKKNKAGQEASKKAQEVKKGAKELKKDARVELNKAESTLAPYWEKTKDVVLRPGTLGGLLGVVNVGILGTIGYFAYTKRNQRWDNRIVGGTIASTLALFGAEGYLAESYLSTPEGRAEADRAKAEGSKVYLQAKEVILRPKVAGGLVGALNLAVLGSVGYFSYKNWNKIWDPRIVLGVAAGLVGLSGVEGYAGKRYADEH</sequence>
<comment type="caution">
    <text evidence="3">The sequence shown here is derived from an EMBL/GenBank/DDBJ whole genome shotgun (WGS) entry which is preliminary data.</text>
</comment>